<feature type="non-terminal residue" evidence="1">
    <location>
        <position position="47"/>
    </location>
</feature>
<feature type="non-terminal residue" evidence="1">
    <location>
        <position position="1"/>
    </location>
</feature>
<organism evidence="1">
    <name type="scientific">marine metagenome</name>
    <dbReference type="NCBI Taxonomy" id="408172"/>
    <lineage>
        <taxon>unclassified sequences</taxon>
        <taxon>metagenomes</taxon>
        <taxon>ecological metagenomes</taxon>
    </lineage>
</organism>
<gene>
    <name evidence="1" type="ORF">METZ01_LOCUS193282</name>
</gene>
<dbReference type="AlphaFoldDB" id="A0A382DPY5"/>
<proteinExistence type="predicted"/>
<reference evidence="1" key="1">
    <citation type="submission" date="2018-05" db="EMBL/GenBank/DDBJ databases">
        <authorList>
            <person name="Lanie J.A."/>
            <person name="Ng W.-L."/>
            <person name="Kazmierczak K.M."/>
            <person name="Andrzejewski T.M."/>
            <person name="Davidsen T.M."/>
            <person name="Wayne K.J."/>
            <person name="Tettelin H."/>
            <person name="Glass J.I."/>
            <person name="Rusch D."/>
            <person name="Podicherti R."/>
            <person name="Tsui H.-C.T."/>
            <person name="Winkler M.E."/>
        </authorList>
    </citation>
    <scope>NUCLEOTIDE SEQUENCE</scope>
</reference>
<evidence type="ECO:0000313" key="1">
    <source>
        <dbReference type="EMBL" id="SVB40428.1"/>
    </source>
</evidence>
<name>A0A382DPY5_9ZZZZ</name>
<protein>
    <submittedName>
        <fullName evidence="1">Uncharacterized protein</fullName>
    </submittedName>
</protein>
<sequence>VDFVQQTVRMPSLPDEEHTVQELIASKLKTLETEVDVFPCQFEQLKD</sequence>
<accession>A0A382DPY5</accession>
<dbReference type="EMBL" id="UINC01040487">
    <property type="protein sequence ID" value="SVB40428.1"/>
    <property type="molecule type" value="Genomic_DNA"/>
</dbReference>